<feature type="domain" description="Penicillin-binding protein transpeptidase" evidence="1">
    <location>
        <begin position="38"/>
        <end position="300"/>
    </location>
</feature>
<dbReference type="InterPro" id="IPR012338">
    <property type="entry name" value="Beta-lactam/transpept-like"/>
</dbReference>
<dbReference type="Proteomes" id="UP000830835">
    <property type="component" value="Unassembled WGS sequence"/>
</dbReference>
<dbReference type="Pfam" id="PF00905">
    <property type="entry name" value="Transpeptidase"/>
    <property type="match status" value="1"/>
</dbReference>
<sequence length="311" mass="33636">MKRRICGAWLCGSALAWGLQTGSKSFAQPQLPHPRDFAAVLNLKTGRRAALWQAEQASRIQASPGSTVKCAVAAAALETGISHRERTIHCPGWWDPPPQLGLGRLPCWDSRGHGSLTLSEALAQSCNVHFYQLGWELGAGALSEWLRRFGLGNGLPPAIETAPPPLLATGQLPGWQVDPWDLLAYGAAIARRGIPLEGEVRIPAIHLAEPVWDAIHAGLRLAALAGTCRGIAPEGIPVAAKSGTILNPRRVGQRTLWAEDFQSWLLAFWPLPQPDRALVLHLHQGKAYEAAIPIARQIIETIGLSSRFLQP</sequence>
<gene>
    <name evidence="2" type="ORF">JX360_02870</name>
</gene>
<evidence type="ECO:0000313" key="3">
    <source>
        <dbReference type="Proteomes" id="UP000830835"/>
    </source>
</evidence>
<evidence type="ECO:0000259" key="1">
    <source>
        <dbReference type="Pfam" id="PF00905"/>
    </source>
</evidence>
<accession>A0ABT0C7X6</accession>
<name>A0ABT0C7X6_THEVL</name>
<reference evidence="2" key="1">
    <citation type="submission" date="2021-02" db="EMBL/GenBank/DDBJ databases">
        <title>The CRISPR/cas machinery reduction and long-range gene transfer in the hot spring cyanobacterium Synechococcus.</title>
        <authorList>
            <person name="Dvorak P."/>
            <person name="Jahodarova E."/>
            <person name="Hasler P."/>
            <person name="Poulickova A."/>
        </authorList>
    </citation>
    <scope>NUCLEOTIDE SEQUENCE</scope>
    <source>
        <strain evidence="2">Rupite</strain>
    </source>
</reference>
<comment type="caution">
    <text evidence="2">The sequence shown here is derived from an EMBL/GenBank/DDBJ whole genome shotgun (WGS) entry which is preliminary data.</text>
</comment>
<protein>
    <recommendedName>
        <fullName evidence="1">Penicillin-binding protein transpeptidase domain-containing protein</fullName>
    </recommendedName>
</protein>
<proteinExistence type="predicted"/>
<dbReference type="InterPro" id="IPR050515">
    <property type="entry name" value="Beta-lactam/transpept"/>
</dbReference>
<organism evidence="2 3">
    <name type="scientific">Thermostichus vulcanus str. 'Rupite'</name>
    <dbReference type="NCBI Taxonomy" id="2813851"/>
    <lineage>
        <taxon>Bacteria</taxon>
        <taxon>Bacillati</taxon>
        <taxon>Cyanobacteriota</taxon>
        <taxon>Cyanophyceae</taxon>
        <taxon>Thermostichales</taxon>
        <taxon>Thermostichaceae</taxon>
        <taxon>Thermostichus</taxon>
    </lineage>
</organism>
<keyword evidence="3" id="KW-1185">Reference proteome</keyword>
<dbReference type="EMBL" id="JAFIRA010000004">
    <property type="protein sequence ID" value="MCJ2541856.1"/>
    <property type="molecule type" value="Genomic_DNA"/>
</dbReference>
<dbReference type="SUPFAM" id="SSF56601">
    <property type="entry name" value="beta-lactamase/transpeptidase-like"/>
    <property type="match status" value="1"/>
</dbReference>
<dbReference type="Gene3D" id="3.40.710.10">
    <property type="entry name" value="DD-peptidase/beta-lactamase superfamily"/>
    <property type="match status" value="1"/>
</dbReference>
<dbReference type="RefSeq" id="WP_244349069.1">
    <property type="nucleotide sequence ID" value="NZ_JAFIRA010000004.1"/>
</dbReference>
<dbReference type="PANTHER" id="PTHR30627">
    <property type="entry name" value="PEPTIDOGLYCAN D,D-TRANSPEPTIDASE"/>
    <property type="match status" value="1"/>
</dbReference>
<dbReference type="InterPro" id="IPR001460">
    <property type="entry name" value="PCN-bd_Tpept"/>
</dbReference>
<evidence type="ECO:0000313" key="2">
    <source>
        <dbReference type="EMBL" id="MCJ2541856.1"/>
    </source>
</evidence>